<protein>
    <submittedName>
        <fullName evidence="1">Uncharacterized protein</fullName>
    </submittedName>
</protein>
<dbReference type="EMBL" id="BGPR01003543">
    <property type="protein sequence ID" value="GBM89475.1"/>
    <property type="molecule type" value="Genomic_DNA"/>
</dbReference>
<accession>A0A4Y2JHW2</accession>
<proteinExistence type="predicted"/>
<organism evidence="1 2">
    <name type="scientific">Araneus ventricosus</name>
    <name type="common">Orbweaver spider</name>
    <name type="synonym">Epeira ventricosa</name>
    <dbReference type="NCBI Taxonomy" id="182803"/>
    <lineage>
        <taxon>Eukaryota</taxon>
        <taxon>Metazoa</taxon>
        <taxon>Ecdysozoa</taxon>
        <taxon>Arthropoda</taxon>
        <taxon>Chelicerata</taxon>
        <taxon>Arachnida</taxon>
        <taxon>Araneae</taxon>
        <taxon>Araneomorphae</taxon>
        <taxon>Entelegynae</taxon>
        <taxon>Araneoidea</taxon>
        <taxon>Araneidae</taxon>
        <taxon>Araneus</taxon>
    </lineage>
</organism>
<gene>
    <name evidence="1" type="ORF">AVEN_187046_1</name>
</gene>
<evidence type="ECO:0000313" key="2">
    <source>
        <dbReference type="Proteomes" id="UP000499080"/>
    </source>
</evidence>
<evidence type="ECO:0000313" key="1">
    <source>
        <dbReference type="EMBL" id="GBM89475.1"/>
    </source>
</evidence>
<dbReference type="Proteomes" id="UP000499080">
    <property type="component" value="Unassembled WGS sequence"/>
</dbReference>
<comment type="caution">
    <text evidence="1">The sequence shown here is derived from an EMBL/GenBank/DDBJ whole genome shotgun (WGS) entry which is preliminary data.</text>
</comment>
<keyword evidence="2" id="KW-1185">Reference proteome</keyword>
<reference evidence="1 2" key="1">
    <citation type="journal article" date="2019" name="Sci. Rep.">
        <title>Orb-weaving spider Araneus ventricosus genome elucidates the spidroin gene catalogue.</title>
        <authorList>
            <person name="Kono N."/>
            <person name="Nakamura H."/>
            <person name="Ohtoshi R."/>
            <person name="Moran D.A.P."/>
            <person name="Shinohara A."/>
            <person name="Yoshida Y."/>
            <person name="Fujiwara M."/>
            <person name="Mori M."/>
            <person name="Tomita M."/>
            <person name="Arakawa K."/>
        </authorList>
    </citation>
    <scope>NUCLEOTIDE SEQUENCE [LARGE SCALE GENOMIC DNA]</scope>
</reference>
<dbReference type="AlphaFoldDB" id="A0A4Y2JHW2"/>
<name>A0A4Y2JHW2_ARAVE</name>
<sequence>MHVTSHPPTRDLPKAAIALKRPVSVLDNYGNPLENAWEGVTKRTLISPWKKLWSVSVVECDIEESQTVVEPIINEIVSLDKIRRLAVDTNAVNEIVEEHNQELTTEELMELHCVSQQEVRGEFVR</sequence>
<dbReference type="OrthoDB" id="7422307at2759"/>